<dbReference type="WBParaSite" id="ASIM_0000244601-mRNA-1">
    <property type="protein sequence ID" value="ASIM_0000244601-mRNA-1"/>
    <property type="gene ID" value="ASIM_0000244601"/>
</dbReference>
<sequence length="78" mass="9057">MERQWNFPADCSVLCGYGDKKGIWNSGATQFNAAIKFDSYESSWPEKLAQRYQLAQVRLMTDPDVAFLRLRRAIQIVR</sequence>
<keyword evidence="2" id="KW-1185">Reference proteome</keyword>
<dbReference type="AlphaFoldDB" id="A0A0M3J4H7"/>
<protein>
    <submittedName>
        <fullName evidence="3">TPR repeat-containing protein</fullName>
    </submittedName>
</protein>
<evidence type="ECO:0000313" key="3">
    <source>
        <dbReference type="WBParaSite" id="ASIM_0000244601-mRNA-1"/>
    </source>
</evidence>
<gene>
    <name evidence="1" type="ORF">ASIM_LOCUS2310</name>
</gene>
<dbReference type="Proteomes" id="UP000267096">
    <property type="component" value="Unassembled WGS sequence"/>
</dbReference>
<organism evidence="3">
    <name type="scientific">Anisakis simplex</name>
    <name type="common">Herring worm</name>
    <dbReference type="NCBI Taxonomy" id="6269"/>
    <lineage>
        <taxon>Eukaryota</taxon>
        <taxon>Metazoa</taxon>
        <taxon>Ecdysozoa</taxon>
        <taxon>Nematoda</taxon>
        <taxon>Chromadorea</taxon>
        <taxon>Rhabditida</taxon>
        <taxon>Spirurina</taxon>
        <taxon>Ascaridomorpha</taxon>
        <taxon>Ascaridoidea</taxon>
        <taxon>Anisakidae</taxon>
        <taxon>Anisakis</taxon>
        <taxon>Anisakis simplex complex</taxon>
    </lineage>
</organism>
<reference evidence="1 2" key="2">
    <citation type="submission" date="2018-11" db="EMBL/GenBank/DDBJ databases">
        <authorList>
            <consortium name="Pathogen Informatics"/>
        </authorList>
    </citation>
    <scope>NUCLEOTIDE SEQUENCE [LARGE SCALE GENOMIC DNA]</scope>
</reference>
<accession>A0A0M3J4H7</accession>
<reference evidence="3" key="1">
    <citation type="submission" date="2017-02" db="UniProtKB">
        <authorList>
            <consortium name="WormBaseParasite"/>
        </authorList>
    </citation>
    <scope>IDENTIFICATION</scope>
</reference>
<proteinExistence type="predicted"/>
<dbReference type="EMBL" id="UYRR01003021">
    <property type="protein sequence ID" value="VDK19839.1"/>
    <property type="molecule type" value="Genomic_DNA"/>
</dbReference>
<name>A0A0M3J4H7_ANISI</name>
<evidence type="ECO:0000313" key="2">
    <source>
        <dbReference type="Proteomes" id="UP000267096"/>
    </source>
</evidence>
<evidence type="ECO:0000313" key="1">
    <source>
        <dbReference type="EMBL" id="VDK19839.1"/>
    </source>
</evidence>